<dbReference type="Pfam" id="PF25601">
    <property type="entry name" value="AAA_lid_14"/>
    <property type="match status" value="1"/>
</dbReference>
<comment type="caution">
    <text evidence="6">Lacks conserved residue(s) required for the propagation of feature annotation.</text>
</comment>
<dbReference type="InterPro" id="IPR001789">
    <property type="entry name" value="Sig_transdc_resp-reg_receiver"/>
</dbReference>
<name>A0A932CLX8_UNCTE</name>
<evidence type="ECO:0000256" key="1">
    <source>
        <dbReference type="ARBA" id="ARBA00022741"/>
    </source>
</evidence>
<dbReference type="InterPro" id="IPR058031">
    <property type="entry name" value="AAA_lid_NorR"/>
</dbReference>
<dbReference type="PROSITE" id="PS50110">
    <property type="entry name" value="RESPONSE_REGULATORY"/>
    <property type="match status" value="1"/>
</dbReference>
<evidence type="ECO:0000256" key="3">
    <source>
        <dbReference type="ARBA" id="ARBA00023015"/>
    </source>
</evidence>
<evidence type="ECO:0000256" key="4">
    <source>
        <dbReference type="ARBA" id="ARBA00023125"/>
    </source>
</evidence>
<keyword evidence="4" id="KW-0238">DNA-binding</keyword>
<dbReference type="EMBL" id="JACPRF010000029">
    <property type="protein sequence ID" value="MBI2875431.1"/>
    <property type="molecule type" value="Genomic_DNA"/>
</dbReference>
<sequence>MRNPAILLAEGDEILGRRLKAGLLHQGFALVESFDPAGILRSFQDRSPDLVILGSSRDGSWESLDMAQQIRRRDRRVPMILLTTDSSEERLIAALRAGVNDYFKPPFSLEELLASIRRCLSDFQPRGLPATAQPLSPDPLHGPRMIGESPSMRQVKAYLEKVAATDSNVLITGETGTGKELVAEMIHRNSPRHRGPFVAINCAAIPENLLESELFGHEKGAFTGAHALKEGQLRQAQGGTVFLDEIGDMSLSTQAKVLRAIESRQIQRLGGKGSLPLNIRVVAATHQDLERLVSEERFRKDLYFRLHVARVHLPPLRERKQDIPLLLDHYLGELNRRSGQEVAGFTAETLEYLRCYDWPGNIRELKNLLEATFVSPLPRQISWSDLPEPFRQRLQKAEVLPQNERDRLLFVLHATDWNKSQAARKLCWSRVTLYRKMARYQISAGG</sequence>
<protein>
    <submittedName>
        <fullName evidence="9">Sigma-54-dependent Fis family transcriptional regulator</fullName>
    </submittedName>
</protein>
<dbReference type="PROSITE" id="PS00676">
    <property type="entry name" value="SIGMA54_INTERACT_2"/>
    <property type="match status" value="1"/>
</dbReference>
<dbReference type="Gene3D" id="3.40.50.2300">
    <property type="match status" value="1"/>
</dbReference>
<dbReference type="CDD" id="cd00009">
    <property type="entry name" value="AAA"/>
    <property type="match status" value="1"/>
</dbReference>
<dbReference type="InterPro" id="IPR003593">
    <property type="entry name" value="AAA+_ATPase"/>
</dbReference>
<dbReference type="SUPFAM" id="SSF52540">
    <property type="entry name" value="P-loop containing nucleoside triphosphate hydrolases"/>
    <property type="match status" value="1"/>
</dbReference>
<dbReference type="GO" id="GO:0043565">
    <property type="term" value="F:sequence-specific DNA binding"/>
    <property type="evidence" value="ECO:0007669"/>
    <property type="project" value="InterPro"/>
</dbReference>
<dbReference type="GO" id="GO:0005524">
    <property type="term" value="F:ATP binding"/>
    <property type="evidence" value="ECO:0007669"/>
    <property type="project" value="UniProtKB-KW"/>
</dbReference>
<dbReference type="Pfam" id="PF02954">
    <property type="entry name" value="HTH_8"/>
    <property type="match status" value="1"/>
</dbReference>
<dbReference type="SMART" id="SM00448">
    <property type="entry name" value="REC"/>
    <property type="match status" value="1"/>
</dbReference>
<evidence type="ECO:0000259" key="8">
    <source>
        <dbReference type="PROSITE" id="PS50110"/>
    </source>
</evidence>
<evidence type="ECO:0000313" key="9">
    <source>
        <dbReference type="EMBL" id="MBI2875431.1"/>
    </source>
</evidence>
<dbReference type="InterPro" id="IPR025943">
    <property type="entry name" value="Sigma_54_int_dom_ATP-bd_2"/>
</dbReference>
<evidence type="ECO:0000256" key="5">
    <source>
        <dbReference type="ARBA" id="ARBA00023163"/>
    </source>
</evidence>
<dbReference type="SUPFAM" id="SSF46689">
    <property type="entry name" value="Homeodomain-like"/>
    <property type="match status" value="1"/>
</dbReference>
<proteinExistence type="predicted"/>
<dbReference type="GO" id="GO:0000160">
    <property type="term" value="P:phosphorelay signal transduction system"/>
    <property type="evidence" value="ECO:0007669"/>
    <property type="project" value="InterPro"/>
</dbReference>
<feature type="domain" description="Response regulatory" evidence="8">
    <location>
        <begin position="5"/>
        <end position="120"/>
    </location>
</feature>
<feature type="domain" description="Sigma-54 factor interaction" evidence="7">
    <location>
        <begin position="145"/>
        <end position="374"/>
    </location>
</feature>
<keyword evidence="3" id="KW-0805">Transcription regulation</keyword>
<evidence type="ECO:0000256" key="2">
    <source>
        <dbReference type="ARBA" id="ARBA00022840"/>
    </source>
</evidence>
<accession>A0A932CLX8</accession>
<dbReference type="InterPro" id="IPR009057">
    <property type="entry name" value="Homeodomain-like_sf"/>
</dbReference>
<comment type="caution">
    <text evidence="9">The sequence shown here is derived from an EMBL/GenBank/DDBJ whole genome shotgun (WGS) entry which is preliminary data.</text>
</comment>
<gene>
    <name evidence="9" type="ORF">HYY20_00960</name>
</gene>
<dbReference type="PROSITE" id="PS00688">
    <property type="entry name" value="SIGMA54_INTERACT_3"/>
    <property type="match status" value="1"/>
</dbReference>
<dbReference type="Pfam" id="PF00158">
    <property type="entry name" value="Sigma54_activat"/>
    <property type="match status" value="1"/>
</dbReference>
<organism evidence="9 10">
    <name type="scientific">Tectimicrobiota bacterium</name>
    <dbReference type="NCBI Taxonomy" id="2528274"/>
    <lineage>
        <taxon>Bacteria</taxon>
        <taxon>Pseudomonadati</taxon>
        <taxon>Nitrospinota/Tectimicrobiota group</taxon>
        <taxon>Candidatus Tectimicrobiota</taxon>
    </lineage>
</organism>
<evidence type="ECO:0000313" key="10">
    <source>
        <dbReference type="Proteomes" id="UP000769766"/>
    </source>
</evidence>
<dbReference type="InterPro" id="IPR025662">
    <property type="entry name" value="Sigma_54_int_dom_ATP-bd_1"/>
</dbReference>
<keyword evidence="5" id="KW-0804">Transcription</keyword>
<dbReference type="Gene3D" id="1.10.10.60">
    <property type="entry name" value="Homeodomain-like"/>
    <property type="match status" value="1"/>
</dbReference>
<dbReference type="SMART" id="SM00382">
    <property type="entry name" value="AAA"/>
    <property type="match status" value="1"/>
</dbReference>
<dbReference type="Proteomes" id="UP000769766">
    <property type="component" value="Unassembled WGS sequence"/>
</dbReference>
<dbReference type="InterPro" id="IPR025944">
    <property type="entry name" value="Sigma_54_int_dom_CS"/>
</dbReference>
<dbReference type="Pfam" id="PF00072">
    <property type="entry name" value="Response_reg"/>
    <property type="match status" value="1"/>
</dbReference>
<dbReference type="Gene3D" id="3.40.50.300">
    <property type="entry name" value="P-loop containing nucleotide triphosphate hydrolases"/>
    <property type="match status" value="1"/>
</dbReference>
<reference evidence="9" key="1">
    <citation type="submission" date="2020-07" db="EMBL/GenBank/DDBJ databases">
        <title>Huge and variable diversity of episymbiotic CPR bacteria and DPANN archaea in groundwater ecosystems.</title>
        <authorList>
            <person name="He C.Y."/>
            <person name="Keren R."/>
            <person name="Whittaker M."/>
            <person name="Farag I.F."/>
            <person name="Doudna J."/>
            <person name="Cate J.H.D."/>
            <person name="Banfield J.F."/>
        </authorList>
    </citation>
    <scope>NUCLEOTIDE SEQUENCE</scope>
    <source>
        <strain evidence="9">NC_groundwater_672_Ag_B-0.1um_62_36</strain>
    </source>
</reference>
<keyword evidence="1" id="KW-0547">Nucleotide-binding</keyword>
<dbReference type="Gene3D" id="1.10.8.60">
    <property type="match status" value="1"/>
</dbReference>
<dbReference type="InterPro" id="IPR027417">
    <property type="entry name" value="P-loop_NTPase"/>
</dbReference>
<dbReference type="SUPFAM" id="SSF52172">
    <property type="entry name" value="CheY-like"/>
    <property type="match status" value="1"/>
</dbReference>
<evidence type="ECO:0000256" key="6">
    <source>
        <dbReference type="PROSITE-ProRule" id="PRU00169"/>
    </source>
</evidence>
<dbReference type="InterPro" id="IPR011006">
    <property type="entry name" value="CheY-like_superfamily"/>
</dbReference>
<dbReference type="GO" id="GO:0006355">
    <property type="term" value="P:regulation of DNA-templated transcription"/>
    <property type="evidence" value="ECO:0007669"/>
    <property type="project" value="InterPro"/>
</dbReference>
<dbReference type="PROSITE" id="PS00675">
    <property type="entry name" value="SIGMA54_INTERACT_1"/>
    <property type="match status" value="1"/>
</dbReference>
<evidence type="ECO:0000259" key="7">
    <source>
        <dbReference type="PROSITE" id="PS50045"/>
    </source>
</evidence>
<dbReference type="PROSITE" id="PS50045">
    <property type="entry name" value="SIGMA54_INTERACT_4"/>
    <property type="match status" value="1"/>
</dbReference>
<dbReference type="PANTHER" id="PTHR32071">
    <property type="entry name" value="TRANSCRIPTIONAL REGULATORY PROTEIN"/>
    <property type="match status" value="1"/>
</dbReference>
<dbReference type="FunFam" id="3.40.50.300:FF:000006">
    <property type="entry name" value="DNA-binding transcriptional regulator NtrC"/>
    <property type="match status" value="1"/>
</dbReference>
<dbReference type="AlphaFoldDB" id="A0A932CLX8"/>
<dbReference type="InterPro" id="IPR002078">
    <property type="entry name" value="Sigma_54_int"/>
</dbReference>
<keyword evidence="2" id="KW-0067">ATP-binding</keyword>
<dbReference type="PANTHER" id="PTHR32071:SF122">
    <property type="entry name" value="SIGMA FACTOR"/>
    <property type="match status" value="1"/>
</dbReference>
<dbReference type="InterPro" id="IPR002197">
    <property type="entry name" value="HTH_Fis"/>
</dbReference>